<dbReference type="OMA" id="SWCGELE"/>
<dbReference type="GO" id="GO:0005096">
    <property type="term" value="F:GTPase activator activity"/>
    <property type="evidence" value="ECO:0007669"/>
    <property type="project" value="UniProtKB-KW"/>
</dbReference>
<gene>
    <name evidence="7" type="ORF">RDWZM_004215</name>
</gene>
<evidence type="ECO:0000256" key="3">
    <source>
        <dbReference type="ARBA" id="ARBA00022468"/>
    </source>
</evidence>
<feature type="domain" description="Rab3GAP regulatory subunit C-terminal" evidence="6">
    <location>
        <begin position="786"/>
        <end position="1203"/>
    </location>
</feature>
<evidence type="ECO:0000313" key="7">
    <source>
        <dbReference type="EMBL" id="KAJ6225670.1"/>
    </source>
</evidence>
<comment type="caution">
    <text evidence="7">The sequence shown here is derived from an EMBL/GenBank/DDBJ whole genome shotgun (WGS) entry which is preliminary data.</text>
</comment>
<dbReference type="InterPro" id="IPR032839">
    <property type="entry name" value="RAB3GAP_N"/>
</dbReference>
<dbReference type="PANTHER" id="PTHR12472:SF0">
    <property type="entry name" value="RAB3 GTPASE-ACTIVATING PROTEIN NON-CATALYTIC SUBUNIT"/>
    <property type="match status" value="1"/>
</dbReference>
<keyword evidence="8" id="KW-1185">Reference proteome</keyword>
<evidence type="ECO:0000256" key="1">
    <source>
        <dbReference type="ARBA" id="ARBA00004496"/>
    </source>
</evidence>
<dbReference type="Proteomes" id="UP001142055">
    <property type="component" value="Chromosome 1"/>
</dbReference>
<evidence type="ECO:0008006" key="9">
    <source>
        <dbReference type="Google" id="ProtNLM"/>
    </source>
</evidence>
<comment type="subcellular location">
    <subcellularLocation>
        <location evidence="1">Cytoplasm</location>
    </subcellularLocation>
</comment>
<dbReference type="EMBL" id="JAPWDV010000001">
    <property type="protein sequence ID" value="KAJ6225670.1"/>
    <property type="molecule type" value="Genomic_DNA"/>
</dbReference>
<protein>
    <recommendedName>
        <fullName evidence="9">Rab3 GTPase-activating protein non-catalytic subunit</fullName>
    </recommendedName>
</protein>
<feature type="domain" description="Rab3GAP regulatory subunit C-terminal" evidence="6">
    <location>
        <begin position="1237"/>
        <end position="1481"/>
    </location>
</feature>
<dbReference type="Pfam" id="PF14655">
    <property type="entry name" value="RAB3GAP2_N"/>
    <property type="match status" value="1"/>
</dbReference>
<evidence type="ECO:0000256" key="2">
    <source>
        <dbReference type="ARBA" id="ARBA00008153"/>
    </source>
</evidence>
<reference evidence="7" key="1">
    <citation type="submission" date="2022-12" db="EMBL/GenBank/DDBJ databases">
        <title>Genome assemblies of Blomia tropicalis.</title>
        <authorList>
            <person name="Cui Y."/>
        </authorList>
    </citation>
    <scope>NUCLEOTIDE SEQUENCE</scope>
    <source>
        <tissue evidence="7">Adult mites</tissue>
    </source>
</reference>
<evidence type="ECO:0000256" key="4">
    <source>
        <dbReference type="ARBA" id="ARBA00022490"/>
    </source>
</evidence>
<dbReference type="PANTHER" id="PTHR12472">
    <property type="entry name" value="RAB3-GAP REGULATORY DOMAIN"/>
    <property type="match status" value="1"/>
</dbReference>
<dbReference type="Pfam" id="PF14656">
    <property type="entry name" value="RAB3GAP2_C"/>
    <property type="match status" value="2"/>
</dbReference>
<evidence type="ECO:0000259" key="5">
    <source>
        <dbReference type="Pfam" id="PF14655"/>
    </source>
</evidence>
<feature type="domain" description="Rab3-GAP regulatory subunit N-terminal" evidence="5">
    <location>
        <begin position="62"/>
        <end position="468"/>
    </location>
</feature>
<keyword evidence="3" id="KW-0343">GTPase activation</keyword>
<dbReference type="InterPro" id="IPR026059">
    <property type="entry name" value="Rab3GAP2"/>
</dbReference>
<accession>A0A9Q0RTF0</accession>
<evidence type="ECO:0000313" key="8">
    <source>
        <dbReference type="Proteomes" id="UP001142055"/>
    </source>
</evidence>
<name>A0A9Q0RTF0_BLOTA</name>
<keyword evidence="4" id="KW-0963">Cytoplasm</keyword>
<comment type="similarity">
    <text evidence="2">Belongs to the Rab3-GAP regulatory subunit family.</text>
</comment>
<evidence type="ECO:0000259" key="6">
    <source>
        <dbReference type="Pfam" id="PF14656"/>
    </source>
</evidence>
<dbReference type="GO" id="GO:0005737">
    <property type="term" value="C:cytoplasm"/>
    <property type="evidence" value="ECO:0007669"/>
    <property type="project" value="UniProtKB-SubCell"/>
</dbReference>
<dbReference type="InterPro" id="IPR029257">
    <property type="entry name" value="RAB3GAP2_C"/>
</dbReference>
<organism evidence="7 8">
    <name type="scientific">Blomia tropicalis</name>
    <name type="common">Mite</name>
    <dbReference type="NCBI Taxonomy" id="40697"/>
    <lineage>
        <taxon>Eukaryota</taxon>
        <taxon>Metazoa</taxon>
        <taxon>Ecdysozoa</taxon>
        <taxon>Arthropoda</taxon>
        <taxon>Chelicerata</taxon>
        <taxon>Arachnida</taxon>
        <taxon>Acari</taxon>
        <taxon>Acariformes</taxon>
        <taxon>Sarcoptiformes</taxon>
        <taxon>Astigmata</taxon>
        <taxon>Glycyphagoidea</taxon>
        <taxon>Echimyopodidae</taxon>
        <taxon>Blomia</taxon>
    </lineage>
</organism>
<sequence length="1501" mass="172559">MSASVVKYCTINNLDEIKIILIPEVKTKKEELQDDDWDNRWNWDTSELVYNTEQDEDTKYLWLADCKIALSPLNDMLVIGRQKVLTIFHFKHNLNEEVHQFNLVYNTTLSGLAKDEIITSVLLLPFVSQQKKSINFRDWTSILVGFSSGYFRIYSENGKVLLAHLFHDEPILDIKCRTYSANNILAEQIDEILLIYPTAVIQLDGFTLFQTLRMCRANLAKSNQADSIGQSYINSLTDSSGGNQVPFTFKKWAFRSASDGQIHDCVNVCSYVKNDFDALVSHSINDLPLSNIGANLFMTTGIHPFVGFYRAHEGTTHTIFDELSQALFNKVKNVLSFFSQSKQKESDPKENIKPATSVACNIGLFDERLGFKICLSPNRRLAAVVDEYARVIIFDVQNAIAVRMWKGYRKAEVAWIVVEDENNPNKDDSRKALFLVIYAPKRGILEIWCAQNGPRVAAFRVGKNCKLIYLEHVMFGLNQYILQNIKQTMTNDDYLKTIFYSKCCLLNYDTGTIFDFKVPFLCALTDRNSKKSRDVHILKDLKVLLKKESNLSDEKLTKFHQQVLTLILMLKTAEIKRECLEELIRLSDDEQLIYLCAQKIHEDLLKSIQMNEVDFESKLVAQMCSRIMQLCETFVRMKTCTDLMERITKLVNESRDPPDIHQLTSHKLIGWTGNDVARILSLLAFRQSVLKSSNHHSFGNELKIDFVISDLLSHFTLYYTHLVKKNNVEIYEKLPVEILLMKRNNENNAAVSFDLLSRFLFNSTFCGDETNLDSLLNESCIYPSNLLLLLFTSWLNSPFSNHWRCWEYFSLSLFKIVDIMNDIRQNEDEDNPLFDLNLDDRFLSPSWADIIELIYKSTNITSAWISINMIKSLINKLKLNAKDISEITLKENCNLNEELDDFEMNRAEKISTNSVPSSDNDWETLHLDKENLSLLTKQLEDLFLLDMLLKSNLCSSETEQEIDSITNVNKGATTNLHQVSLSYILTSGPGIVSEIVARWAIHHKISPELLICSPSTDANLMNEDNSAEIADEHIHLKRTVEQSVNADTVLNEISDRSTLMEILEHVRRCFPNCLESDILLINCCWELLLQWNRQPLILSGQLHLTLNYLEKVSSSVLKHNVACMGWRLFIQKRFEILCNLIEKMGKKPKDRICRKELDMDENTLEQFVNFCYNLLDFMVRTSFSSETEPLPLYALDEWWCGFNSANHCSNNYSYEALSKTIMPNYEQQTLMSSTSVQSKLSTNELFSAHLPLAVIAVHQKMANLDLLIEYLHLALSIQFVVVYSVKNVRLFSLFSSSVRAFFFKDLHSFLTSNTSESVLVPSDPVLDDARYTFLFNVVTSIVQTLPVHRDEKERHDAIKFYLIANKWFNKVILLCREWNLIVDKVRLRYVSDLFLFGCDPLAEELMATVSDIRTLGRQLLVIAGMRMIFILNSRFGSLDEVSFMPPNVLFWLKSLITEPNCNSDCPISSTVLLLENIANFLHEDSVNSRICQELLSAVKTL</sequence>
<proteinExistence type="inferred from homology"/>